<comment type="caution">
    <text evidence="2">The sequence shown here is derived from an EMBL/GenBank/DDBJ whole genome shotgun (WGS) entry which is preliminary data.</text>
</comment>
<feature type="compositionally biased region" description="Basic and acidic residues" evidence="1">
    <location>
        <begin position="101"/>
        <end position="111"/>
    </location>
</feature>
<accession>A0ABV7C5Y7</accession>
<sequence>MKLSDTQRVILSAAAQHEMGLARAPKTLPAAARNAVFRSLIKNNLLTEINAPREHVGLGWRQDEDGTWIVARITDDGLRAIGIDPNAGDAPEEDEQSAEAIARRNAERRAAAEAATPAADTAPTGADEDAQEGEDAPVPEAAQGAPLAQDEANAAEEPVGQDDPTYLPIEQALIRAIGTITAHAADQGAWSRFCVDHADLVADLRAAAARRPGRTPRDQATKRADVTPRKPREGTKQETVVSMLRREEGATIAQICEATGWQQHTVRGFFAGLKKRQGIEVQVLERVRQVGPNKEGARGSYSIYRIAD</sequence>
<feature type="compositionally biased region" description="Low complexity" evidence="1">
    <location>
        <begin position="112"/>
        <end position="125"/>
    </location>
</feature>
<evidence type="ECO:0000256" key="1">
    <source>
        <dbReference type="SAM" id="MobiDB-lite"/>
    </source>
</evidence>
<feature type="compositionally biased region" description="Basic and acidic residues" evidence="1">
    <location>
        <begin position="215"/>
        <end position="236"/>
    </location>
</feature>
<gene>
    <name evidence="2" type="ORF">ACFOD3_28900</name>
</gene>
<dbReference type="RefSeq" id="WP_246603382.1">
    <property type="nucleotide sequence ID" value="NZ_JAFNJS010000019.1"/>
</dbReference>
<dbReference type="EMBL" id="JBHRSB010000019">
    <property type="protein sequence ID" value="MFC3003944.1"/>
    <property type="molecule type" value="Genomic_DNA"/>
</dbReference>
<evidence type="ECO:0000313" key="3">
    <source>
        <dbReference type="Proteomes" id="UP001595420"/>
    </source>
</evidence>
<feature type="region of interest" description="Disordered" evidence="1">
    <location>
        <begin position="82"/>
        <end position="164"/>
    </location>
</feature>
<reference evidence="3" key="1">
    <citation type="journal article" date="2019" name="Int. J. Syst. Evol. Microbiol.">
        <title>The Global Catalogue of Microorganisms (GCM) 10K type strain sequencing project: providing services to taxonomists for standard genome sequencing and annotation.</title>
        <authorList>
            <consortium name="The Broad Institute Genomics Platform"/>
            <consortium name="The Broad Institute Genome Sequencing Center for Infectious Disease"/>
            <person name="Wu L."/>
            <person name="Ma J."/>
        </authorList>
    </citation>
    <scope>NUCLEOTIDE SEQUENCE [LARGE SCALE GENOMIC DNA]</scope>
    <source>
        <strain evidence="3">CGMCC 1.16855</strain>
    </source>
</reference>
<name>A0ABV7C5Y7_9PROT</name>
<feature type="region of interest" description="Disordered" evidence="1">
    <location>
        <begin position="209"/>
        <end position="237"/>
    </location>
</feature>
<keyword evidence="3" id="KW-1185">Reference proteome</keyword>
<dbReference type="Pfam" id="PF11994">
    <property type="entry name" value="DUF3489"/>
    <property type="match status" value="1"/>
</dbReference>
<protein>
    <submittedName>
        <fullName evidence="2">DUF3489 domain-containing protein</fullName>
    </submittedName>
</protein>
<dbReference type="InterPro" id="IPR021880">
    <property type="entry name" value="DUF3489"/>
</dbReference>
<evidence type="ECO:0000313" key="2">
    <source>
        <dbReference type="EMBL" id="MFC3003944.1"/>
    </source>
</evidence>
<proteinExistence type="predicted"/>
<dbReference type="Proteomes" id="UP001595420">
    <property type="component" value="Unassembled WGS sequence"/>
</dbReference>
<organism evidence="2 3">
    <name type="scientific">Falsiroseomonas tokyonensis</name>
    <dbReference type="NCBI Taxonomy" id="430521"/>
    <lineage>
        <taxon>Bacteria</taxon>
        <taxon>Pseudomonadati</taxon>
        <taxon>Pseudomonadota</taxon>
        <taxon>Alphaproteobacteria</taxon>
        <taxon>Acetobacterales</taxon>
        <taxon>Roseomonadaceae</taxon>
        <taxon>Falsiroseomonas</taxon>
    </lineage>
</organism>
<feature type="compositionally biased region" description="Acidic residues" evidence="1">
    <location>
        <begin position="126"/>
        <end position="137"/>
    </location>
</feature>